<accession>A0ABS4K955</accession>
<evidence type="ECO:0008006" key="5">
    <source>
        <dbReference type="Google" id="ProtNLM"/>
    </source>
</evidence>
<dbReference type="RefSeq" id="WP_021285095.1">
    <property type="nucleotide sequence ID" value="NZ_JAGGLL010000023.1"/>
</dbReference>
<dbReference type="InterPro" id="IPR016181">
    <property type="entry name" value="Acyl_CoA_acyltransferase"/>
</dbReference>
<evidence type="ECO:0000259" key="2">
    <source>
        <dbReference type="Pfam" id="PF18015"/>
    </source>
</evidence>
<protein>
    <recommendedName>
        <fullName evidence="5">GNAT family N-acetyltransferase</fullName>
    </recommendedName>
</protein>
<reference evidence="3 4" key="1">
    <citation type="submission" date="2021-03" db="EMBL/GenBank/DDBJ databases">
        <title>Genomic Encyclopedia of Type Strains, Phase IV (KMG-IV): sequencing the most valuable type-strain genomes for metagenomic binning, comparative biology and taxonomic classification.</title>
        <authorList>
            <person name="Goeker M."/>
        </authorList>
    </citation>
    <scope>NUCLEOTIDE SEQUENCE [LARGE SCALE GENOMIC DNA]</scope>
    <source>
        <strain evidence="3 4">DSM 28650</strain>
    </source>
</reference>
<sequence>MNNITVNKTKWNEIQNLYTDYFDELGYKNDGFHNSMLFEGEPYLIICNDEESGFFSIGNSWDNGKMLRGFYVIPSKRRASIEIFNKVMEDFQIEAALVASNDSHYVGLAFEKMNSLKTFFDMQAFNFIYGEPEREAEYGMDCVKEVSPSEYELMNSLTEKQWEGCFEDGNFKFYKITNNNETLGYGGIGKMIKNQKNVDVGNFTLPQHRRKGVGRSIMINLSKIAIQQGVIPIAGCWYGNTESIATLISSGFIPENRIFYVRFC</sequence>
<dbReference type="CDD" id="cd04301">
    <property type="entry name" value="NAT_SF"/>
    <property type="match status" value="1"/>
</dbReference>
<dbReference type="Pfam" id="PF00583">
    <property type="entry name" value="Acetyltransf_1"/>
    <property type="match status" value="1"/>
</dbReference>
<dbReference type="Gene3D" id="3.40.630.80">
    <property type="match status" value="1"/>
</dbReference>
<dbReference type="Proteomes" id="UP001519308">
    <property type="component" value="Unassembled WGS sequence"/>
</dbReference>
<name>A0ABS4K955_9CLOT</name>
<feature type="domain" description="Acetyltransferase (GNAT)" evidence="2">
    <location>
        <begin position="12"/>
        <end position="117"/>
    </location>
</feature>
<proteinExistence type="predicted"/>
<dbReference type="InterPro" id="IPR000182">
    <property type="entry name" value="GNAT_dom"/>
</dbReference>
<dbReference type="Pfam" id="PF18015">
    <property type="entry name" value="Acetyltransf_19"/>
    <property type="match status" value="1"/>
</dbReference>
<gene>
    <name evidence="3" type="ORF">J2Z44_002968</name>
</gene>
<dbReference type="EMBL" id="JAGGLL010000023">
    <property type="protein sequence ID" value="MBP2023134.1"/>
    <property type="molecule type" value="Genomic_DNA"/>
</dbReference>
<dbReference type="SUPFAM" id="SSF55729">
    <property type="entry name" value="Acyl-CoA N-acyltransferases (Nat)"/>
    <property type="match status" value="1"/>
</dbReference>
<evidence type="ECO:0000313" key="4">
    <source>
        <dbReference type="Proteomes" id="UP001519308"/>
    </source>
</evidence>
<feature type="domain" description="N-acetyltransferase" evidence="1">
    <location>
        <begin position="160"/>
        <end position="246"/>
    </location>
</feature>
<evidence type="ECO:0000313" key="3">
    <source>
        <dbReference type="EMBL" id="MBP2023134.1"/>
    </source>
</evidence>
<evidence type="ECO:0000259" key="1">
    <source>
        <dbReference type="Pfam" id="PF00583"/>
    </source>
</evidence>
<organism evidence="3 4">
    <name type="scientific">Clostridium punense</name>
    <dbReference type="NCBI Taxonomy" id="1054297"/>
    <lineage>
        <taxon>Bacteria</taxon>
        <taxon>Bacillati</taxon>
        <taxon>Bacillota</taxon>
        <taxon>Clostridia</taxon>
        <taxon>Eubacteriales</taxon>
        <taxon>Clostridiaceae</taxon>
        <taxon>Clostridium</taxon>
    </lineage>
</organism>
<comment type="caution">
    <text evidence="3">The sequence shown here is derived from an EMBL/GenBank/DDBJ whole genome shotgun (WGS) entry which is preliminary data.</text>
</comment>
<dbReference type="InterPro" id="IPR040579">
    <property type="entry name" value="Acetyltransf_19"/>
</dbReference>
<keyword evidence="4" id="KW-1185">Reference proteome</keyword>
<dbReference type="Gene3D" id="3.40.630.30">
    <property type="match status" value="1"/>
</dbReference>